<reference evidence="1" key="1">
    <citation type="journal article" date="2014" name="Front. Microbiol.">
        <title>High frequency of phylogenetically diverse reductive dehalogenase-homologous genes in deep subseafloor sedimentary metagenomes.</title>
        <authorList>
            <person name="Kawai M."/>
            <person name="Futagami T."/>
            <person name="Toyoda A."/>
            <person name="Takaki Y."/>
            <person name="Nishi S."/>
            <person name="Hori S."/>
            <person name="Arai W."/>
            <person name="Tsubouchi T."/>
            <person name="Morono Y."/>
            <person name="Uchiyama I."/>
            <person name="Ito T."/>
            <person name="Fujiyama A."/>
            <person name="Inagaki F."/>
            <person name="Takami H."/>
        </authorList>
    </citation>
    <scope>NUCLEOTIDE SEQUENCE</scope>
    <source>
        <strain evidence="1">Expedition CK06-06</strain>
    </source>
</reference>
<dbReference type="AlphaFoldDB" id="X0VU69"/>
<sequence>KHIGGYSELYALHNSGELKNILQINKKTQLHYLCETCGKSSTTKQSTCTCFQSHFSDWGAPF</sequence>
<comment type="caution">
    <text evidence="1">The sequence shown here is derived from an EMBL/GenBank/DDBJ whole genome shotgun (WGS) entry which is preliminary data.</text>
</comment>
<name>X0VU69_9ZZZZ</name>
<protein>
    <submittedName>
        <fullName evidence="1">Uncharacterized protein</fullName>
    </submittedName>
</protein>
<proteinExistence type="predicted"/>
<feature type="non-terminal residue" evidence="1">
    <location>
        <position position="1"/>
    </location>
</feature>
<accession>X0VU69</accession>
<evidence type="ECO:0000313" key="1">
    <source>
        <dbReference type="EMBL" id="GAG14687.1"/>
    </source>
</evidence>
<organism evidence="1">
    <name type="scientific">marine sediment metagenome</name>
    <dbReference type="NCBI Taxonomy" id="412755"/>
    <lineage>
        <taxon>unclassified sequences</taxon>
        <taxon>metagenomes</taxon>
        <taxon>ecological metagenomes</taxon>
    </lineage>
</organism>
<gene>
    <name evidence="1" type="ORF">S01H1_54010</name>
</gene>
<dbReference type="EMBL" id="BARS01035008">
    <property type="protein sequence ID" value="GAG14687.1"/>
    <property type="molecule type" value="Genomic_DNA"/>
</dbReference>